<keyword evidence="3" id="KW-0804">Transcription</keyword>
<dbReference type="InterPro" id="IPR036388">
    <property type="entry name" value="WH-like_DNA-bd_sf"/>
</dbReference>
<dbReference type="InterPro" id="IPR023187">
    <property type="entry name" value="Tscrpt_reg_MarR-type_CS"/>
</dbReference>
<dbReference type="InterPro" id="IPR036390">
    <property type="entry name" value="WH_DNA-bd_sf"/>
</dbReference>
<dbReference type="InterPro" id="IPR000835">
    <property type="entry name" value="HTH_MarR-typ"/>
</dbReference>
<gene>
    <name evidence="5" type="ORF">ABLG96_16205</name>
</gene>
<dbReference type="GO" id="GO:0003677">
    <property type="term" value="F:DNA binding"/>
    <property type="evidence" value="ECO:0007669"/>
    <property type="project" value="UniProtKB-KW"/>
</dbReference>
<keyword evidence="1" id="KW-0805">Transcription regulation</keyword>
<dbReference type="SUPFAM" id="SSF46785">
    <property type="entry name" value="Winged helix' DNA-binding domain"/>
    <property type="match status" value="1"/>
</dbReference>
<evidence type="ECO:0000256" key="2">
    <source>
        <dbReference type="ARBA" id="ARBA00023125"/>
    </source>
</evidence>
<dbReference type="PROSITE" id="PS01117">
    <property type="entry name" value="HTH_MARR_1"/>
    <property type="match status" value="1"/>
</dbReference>
<dbReference type="GO" id="GO:0003700">
    <property type="term" value="F:DNA-binding transcription factor activity"/>
    <property type="evidence" value="ECO:0007669"/>
    <property type="project" value="InterPro"/>
</dbReference>
<dbReference type="PROSITE" id="PS50995">
    <property type="entry name" value="HTH_MARR_2"/>
    <property type="match status" value="1"/>
</dbReference>
<organism evidence="5">
    <name type="scientific">Nakamurella sp. A5-74</name>
    <dbReference type="NCBI Taxonomy" id="3158264"/>
    <lineage>
        <taxon>Bacteria</taxon>
        <taxon>Bacillati</taxon>
        <taxon>Actinomycetota</taxon>
        <taxon>Actinomycetes</taxon>
        <taxon>Nakamurellales</taxon>
        <taxon>Nakamurellaceae</taxon>
        <taxon>Nakamurella</taxon>
    </lineage>
</organism>
<dbReference type="InterPro" id="IPR052526">
    <property type="entry name" value="HTH-type_Bedaq_tolerance"/>
</dbReference>
<evidence type="ECO:0000259" key="4">
    <source>
        <dbReference type="PROSITE" id="PS50995"/>
    </source>
</evidence>
<accession>A0AAU8DUD0</accession>
<dbReference type="AlphaFoldDB" id="A0AAU8DUD0"/>
<feature type="domain" description="HTH marR-type" evidence="4">
    <location>
        <begin position="8"/>
        <end position="146"/>
    </location>
</feature>
<sequence length="154" mass="16926">MVSQAGPRDALVTAVENDVVAFGQRSRSGQARLAHQASTELTLAAYRILVQVAADKQCRITDLAAGFEVGKPTMSRQVVSLETLGLVDRRPDPLDGRGVLVSLSPAGKRLLRKARTIRHQWVDILLLGFDDEEAAEFARLFHRFVTRPTAYGDD</sequence>
<dbReference type="PANTHER" id="PTHR39515:SF2">
    <property type="entry name" value="HTH-TYPE TRANSCRIPTIONAL REGULATOR RV0880"/>
    <property type="match status" value="1"/>
</dbReference>
<protein>
    <submittedName>
        <fullName evidence="5">MarR family winged helix-turn-helix transcriptional regulator</fullName>
    </submittedName>
</protein>
<evidence type="ECO:0000256" key="1">
    <source>
        <dbReference type="ARBA" id="ARBA00023015"/>
    </source>
</evidence>
<dbReference type="SMART" id="SM00347">
    <property type="entry name" value="HTH_MARR"/>
    <property type="match status" value="1"/>
</dbReference>
<evidence type="ECO:0000256" key="3">
    <source>
        <dbReference type="ARBA" id="ARBA00023163"/>
    </source>
</evidence>
<dbReference type="Gene3D" id="1.10.10.10">
    <property type="entry name" value="Winged helix-like DNA-binding domain superfamily/Winged helix DNA-binding domain"/>
    <property type="match status" value="1"/>
</dbReference>
<dbReference type="PANTHER" id="PTHR39515">
    <property type="entry name" value="CONSERVED PROTEIN"/>
    <property type="match status" value="1"/>
</dbReference>
<evidence type="ECO:0000313" key="5">
    <source>
        <dbReference type="EMBL" id="XCG65948.1"/>
    </source>
</evidence>
<dbReference type="Pfam" id="PF12802">
    <property type="entry name" value="MarR_2"/>
    <property type="match status" value="1"/>
</dbReference>
<proteinExistence type="predicted"/>
<name>A0AAU8DUD0_9ACTN</name>
<dbReference type="EMBL" id="CP159218">
    <property type="protein sequence ID" value="XCG65948.1"/>
    <property type="molecule type" value="Genomic_DNA"/>
</dbReference>
<reference evidence="5" key="1">
    <citation type="submission" date="2024-05" db="EMBL/GenBank/DDBJ databases">
        <authorList>
            <person name="Cai S.Y."/>
            <person name="Jin L.M."/>
            <person name="Li H.R."/>
        </authorList>
    </citation>
    <scope>NUCLEOTIDE SEQUENCE</scope>
    <source>
        <strain evidence="5">A5-74</strain>
    </source>
</reference>
<dbReference type="RefSeq" id="WP_353651552.1">
    <property type="nucleotide sequence ID" value="NZ_CP159218.1"/>
</dbReference>
<keyword evidence="2" id="KW-0238">DNA-binding</keyword>